<dbReference type="AlphaFoldDB" id="F6G9R6"/>
<dbReference type="KEGG" id="rsn:RSPO_m00512"/>
<geneLocation type="plasmid" evidence="2"/>
<reference evidence="1 2" key="1">
    <citation type="journal article" date="2011" name="J. Bacteriol.">
        <title>Complete genome sequence of the plant pathogen Ralstonia solanacearum strain Po82.</title>
        <authorList>
            <person name="Xu J."/>
            <person name="Zheng H.J."/>
            <person name="Liu L."/>
            <person name="Pan Z.C."/>
            <person name="Prior P."/>
            <person name="Tang B."/>
            <person name="Xu J.S."/>
            <person name="Zhang H."/>
            <person name="Tian Q."/>
            <person name="Zhang L.Q."/>
            <person name="Feng J."/>
        </authorList>
    </citation>
    <scope>NUCLEOTIDE SEQUENCE [LARGE SCALE GENOMIC DNA]</scope>
    <source>
        <strain evidence="2">Po82</strain>
    </source>
</reference>
<name>F6G9R6_RALS8</name>
<proteinExistence type="predicted"/>
<dbReference type="HOGENOM" id="CLU_3347706_0_0_4"/>
<evidence type="ECO:0000313" key="1">
    <source>
        <dbReference type="EMBL" id="AEG71151.1"/>
    </source>
</evidence>
<dbReference type="Proteomes" id="UP000007953">
    <property type="component" value="Plasmid megaplasmid"/>
</dbReference>
<protein>
    <submittedName>
        <fullName evidence="1">Uncharacterized protein</fullName>
    </submittedName>
</protein>
<evidence type="ECO:0000313" key="2">
    <source>
        <dbReference type="Proteomes" id="UP000007953"/>
    </source>
</evidence>
<dbReference type="EMBL" id="CP002820">
    <property type="protein sequence ID" value="AEG71151.1"/>
    <property type="molecule type" value="Genomic_DNA"/>
</dbReference>
<sequence>MQYFHVRFLLTCRDEFYGVTYRFNIARGGGSMRIPID</sequence>
<keyword evidence="1" id="KW-0614">Plasmid</keyword>
<organism evidence="1 2">
    <name type="scientific">Ralstonia solanacearum (strain Po82)</name>
    <dbReference type="NCBI Taxonomy" id="1031711"/>
    <lineage>
        <taxon>Bacteria</taxon>
        <taxon>Pseudomonadati</taxon>
        <taxon>Pseudomonadota</taxon>
        <taxon>Betaproteobacteria</taxon>
        <taxon>Burkholderiales</taxon>
        <taxon>Burkholderiaceae</taxon>
        <taxon>Ralstonia</taxon>
        <taxon>Ralstonia solanacearum species complex</taxon>
    </lineage>
</organism>
<accession>F6G9R6</accession>
<gene>
    <name evidence="1" type="ordered locus">RSPO_m00512</name>
</gene>